<gene>
    <name evidence="3" type="ORF">RhiirC2_708720</name>
</gene>
<protein>
    <submittedName>
        <fullName evidence="3">Uncharacterized protein</fullName>
    </submittedName>
</protein>
<reference evidence="3 4" key="2">
    <citation type="submission" date="2017-10" db="EMBL/GenBank/DDBJ databases">
        <title>Extensive intraspecific genome diversity in a model arbuscular mycorrhizal fungus.</title>
        <authorList>
            <person name="Chen E.C.H."/>
            <person name="Morin E."/>
            <person name="Baudet D."/>
            <person name="Noel J."/>
            <person name="Ndikumana S."/>
            <person name="Charron P."/>
            <person name="St-Onge C."/>
            <person name="Giorgi J."/>
            <person name="Grigoriev I.V."/>
            <person name="Roux C."/>
            <person name="Martin F.M."/>
            <person name="Corradi N."/>
        </authorList>
    </citation>
    <scope>NUCLEOTIDE SEQUENCE [LARGE SCALE GENOMIC DNA]</scope>
    <source>
        <strain evidence="3 4">C2</strain>
    </source>
</reference>
<dbReference type="Proteomes" id="UP000233469">
    <property type="component" value="Unassembled WGS sequence"/>
</dbReference>
<evidence type="ECO:0000256" key="1">
    <source>
        <dbReference type="SAM" id="Coils"/>
    </source>
</evidence>
<reference evidence="3 4" key="1">
    <citation type="submission" date="2016-04" db="EMBL/GenBank/DDBJ databases">
        <title>Genome analyses suggest a sexual origin of heterokaryosis in a supposedly ancient asexual fungus.</title>
        <authorList>
            <person name="Ropars J."/>
            <person name="Sedzielewska K."/>
            <person name="Noel J."/>
            <person name="Charron P."/>
            <person name="Farinelli L."/>
            <person name="Marton T."/>
            <person name="Kruger M."/>
            <person name="Pelin A."/>
            <person name="Brachmann A."/>
            <person name="Corradi N."/>
        </authorList>
    </citation>
    <scope>NUCLEOTIDE SEQUENCE [LARGE SCALE GENOMIC DNA]</scope>
    <source>
        <strain evidence="3 4">C2</strain>
    </source>
</reference>
<feature type="coiled-coil region" evidence="1">
    <location>
        <begin position="409"/>
        <end position="443"/>
    </location>
</feature>
<keyword evidence="1" id="KW-0175">Coiled coil</keyword>
<proteinExistence type="predicted"/>
<dbReference type="EMBL" id="LLXL01000292">
    <property type="protein sequence ID" value="PKK74634.1"/>
    <property type="molecule type" value="Genomic_DNA"/>
</dbReference>
<accession>A0A2N1NLA9</accession>
<dbReference type="VEuPathDB" id="FungiDB:RhiirFUN_004090"/>
<feature type="compositionally biased region" description="Basic and acidic residues" evidence="2">
    <location>
        <begin position="241"/>
        <end position="261"/>
    </location>
</feature>
<sequence length="443" mass="52288">MYLAYQNIKLELVSLQQKNFQLEQNYQNLRLSSAVQIREFAEKENTLQDQIICLQNEKNEKQALAGNLTEQLEQNKLTNWEVQIQINQLEQEKMNLQEKLAQTEANIQELKFQQESLIGQKEQLENKLSQSQVNCEQIEKEKMRLHNMLEGLSQDQKLTIKLKAKLEKELAQLEQKLINEEQIKEQLTQALQIKEDKINELEQKLIGLDYERIKKLNNRRKKLNEVEKELVNKLTSGENTKNIHKEKEAKQKERNELKQELSRTSASYNANRKKLVFNQVNNFLKAKGDFLTLREEAIRKLQNCYTSKERNTIRITRDMVSVEDKISKINVVDRHTKEFQNILIKYNNGLLQLNKKYYSLKNIVQENKDLKISPMIKNILKLDPFSLDRHNIFRFATNSQEGARTQLNSSMMAEDINSLRKNLNELKSELKQEKKELNNLTTD</sequence>
<dbReference type="AlphaFoldDB" id="A0A2N1NLA9"/>
<organism evidence="3 4">
    <name type="scientific">Rhizophagus irregularis</name>
    <dbReference type="NCBI Taxonomy" id="588596"/>
    <lineage>
        <taxon>Eukaryota</taxon>
        <taxon>Fungi</taxon>
        <taxon>Fungi incertae sedis</taxon>
        <taxon>Mucoromycota</taxon>
        <taxon>Glomeromycotina</taxon>
        <taxon>Glomeromycetes</taxon>
        <taxon>Glomerales</taxon>
        <taxon>Glomeraceae</taxon>
        <taxon>Rhizophagus</taxon>
    </lineage>
</organism>
<evidence type="ECO:0000313" key="3">
    <source>
        <dbReference type="EMBL" id="PKK74634.1"/>
    </source>
</evidence>
<evidence type="ECO:0000256" key="2">
    <source>
        <dbReference type="SAM" id="MobiDB-lite"/>
    </source>
</evidence>
<comment type="caution">
    <text evidence="3">The sequence shown here is derived from an EMBL/GenBank/DDBJ whole genome shotgun (WGS) entry which is preliminary data.</text>
</comment>
<dbReference type="VEuPathDB" id="FungiDB:FUN_024624"/>
<name>A0A2N1NLA9_9GLOM</name>
<evidence type="ECO:0000313" key="4">
    <source>
        <dbReference type="Proteomes" id="UP000233469"/>
    </source>
</evidence>
<dbReference type="VEuPathDB" id="FungiDB:RhiirA1_512152"/>
<feature type="region of interest" description="Disordered" evidence="2">
    <location>
        <begin position="238"/>
        <end position="264"/>
    </location>
</feature>